<reference evidence="7 8" key="1">
    <citation type="submission" date="2016-02" db="EMBL/GenBank/DDBJ databases">
        <title>Complete genome sequence and transcriptome regulation of the pentose utilising yeast Sugiyamaella lignohabitans.</title>
        <authorList>
            <person name="Bellasio M."/>
            <person name="Peymann A."/>
            <person name="Valli M."/>
            <person name="Sipitzky M."/>
            <person name="Graf A."/>
            <person name="Sauer M."/>
            <person name="Marx H."/>
            <person name="Mattanovich D."/>
        </authorList>
    </citation>
    <scope>NUCLEOTIDE SEQUENCE [LARGE SCALE GENOMIC DNA]</scope>
    <source>
        <strain evidence="7 8">CBS 10342</strain>
    </source>
</reference>
<feature type="domain" description="PNPLA" evidence="6">
    <location>
        <begin position="111"/>
        <end position="341"/>
    </location>
</feature>
<evidence type="ECO:0000313" key="8">
    <source>
        <dbReference type="Proteomes" id="UP000189580"/>
    </source>
</evidence>
<sequence length="508" mass="57268">MNRRQNPKSKNYDYKLIAVRLKKLIQARNDGDVSVLINLLRSDLLRNLGSIGTTCLYNRAYSGTKLLIEDYINEVIMALEYIDDQPLDVIRDQQRRDFFHDTRQSFGLSALVLHGGSLFGLCHIGTVKVLHNSGLLPGIICGSTVGAIVGALVCSCTEDELPKVIDNIAKELPPLSQEYEDLKYGSVFEGVLSSFYPPEIILFEQYVRNKLGNLTFEEAYLRSGKVLNITITPVADDSYNDNGTNNAGDESDVQASHGDYSGCQQGTTPKIRKERKSQPGKNAKYILSEVPRLLNYLSTPNVIIWSAVRASIGSGILQGKTELLVKNHLGEIEQFLQHEVKFAPSNQTVYLNRRESPYTRLAELFNVNNFIVSLARPYLAPILLSDFRHRGHRGWGLRLVRLARLEFQHRLQQLTQLGILPGVFQRVFVDENIPGGFQVTIVPELSSVRDFAKVFDGHNIADKVNYWIWIGERSVWPMMAIIWARSAVEIVLNSVYTRKGRELRSDAT</sequence>
<dbReference type="InterPro" id="IPR016035">
    <property type="entry name" value="Acyl_Trfase/lysoPLipase"/>
</dbReference>
<dbReference type="GeneID" id="30037702"/>
<proteinExistence type="predicted"/>
<keyword evidence="2" id="KW-0442">Lipid degradation</keyword>
<evidence type="ECO:0000313" key="7">
    <source>
        <dbReference type="EMBL" id="ANB12394.1"/>
    </source>
</evidence>
<dbReference type="InterPro" id="IPR021771">
    <property type="entry name" value="Triacylglycerol_lipase_N"/>
</dbReference>
<dbReference type="Pfam" id="PF01734">
    <property type="entry name" value="Patatin"/>
    <property type="match status" value="1"/>
</dbReference>
<evidence type="ECO:0000256" key="5">
    <source>
        <dbReference type="SAM" id="MobiDB-lite"/>
    </source>
</evidence>
<evidence type="ECO:0000259" key="6">
    <source>
        <dbReference type="PROSITE" id="PS51635"/>
    </source>
</evidence>
<dbReference type="GO" id="GO:0005811">
    <property type="term" value="C:lipid droplet"/>
    <property type="evidence" value="ECO:0007669"/>
    <property type="project" value="EnsemblFungi"/>
</dbReference>
<dbReference type="GO" id="GO:0007114">
    <property type="term" value="P:cell budding"/>
    <property type="evidence" value="ECO:0007669"/>
    <property type="project" value="EnsemblFungi"/>
</dbReference>
<accession>A0A167D2G3</accession>
<dbReference type="EMBL" id="CP014501">
    <property type="protein sequence ID" value="ANB12394.1"/>
    <property type="molecule type" value="Genomic_DNA"/>
</dbReference>
<keyword evidence="1" id="KW-0378">Hydrolase</keyword>
<dbReference type="Proteomes" id="UP000189580">
    <property type="component" value="Chromosome a"/>
</dbReference>
<dbReference type="PANTHER" id="PTHR14226">
    <property type="entry name" value="NEUROPATHY TARGET ESTERASE/SWISS CHEESE D.MELANOGASTER"/>
    <property type="match status" value="1"/>
</dbReference>
<dbReference type="RefSeq" id="XP_018734871.1">
    <property type="nucleotide sequence ID" value="XM_018882598.1"/>
</dbReference>
<organism evidence="7 8">
    <name type="scientific">Sugiyamaella lignohabitans</name>
    <dbReference type="NCBI Taxonomy" id="796027"/>
    <lineage>
        <taxon>Eukaryota</taxon>
        <taxon>Fungi</taxon>
        <taxon>Dikarya</taxon>
        <taxon>Ascomycota</taxon>
        <taxon>Saccharomycotina</taxon>
        <taxon>Dipodascomycetes</taxon>
        <taxon>Dipodascales</taxon>
        <taxon>Trichomonascaceae</taxon>
        <taxon>Sugiyamaella</taxon>
    </lineage>
</organism>
<dbReference type="PANTHER" id="PTHR14226:SF44">
    <property type="entry name" value="TRIACYLGLYCEROL LIPASE 3"/>
    <property type="match status" value="1"/>
</dbReference>
<evidence type="ECO:0000256" key="3">
    <source>
        <dbReference type="ARBA" id="ARBA00023098"/>
    </source>
</evidence>
<protein>
    <submittedName>
        <fullName evidence="7">Tgl3p</fullName>
    </submittedName>
</protein>
<gene>
    <name evidence="7" type="primary">TGL3</name>
    <name evidence="7" type="ORF">AWJ20_647</name>
</gene>
<dbReference type="OrthoDB" id="10049244at2759"/>
<evidence type="ECO:0000256" key="2">
    <source>
        <dbReference type="ARBA" id="ARBA00022963"/>
    </source>
</evidence>
<evidence type="ECO:0000256" key="1">
    <source>
        <dbReference type="ARBA" id="ARBA00022801"/>
    </source>
</evidence>
<dbReference type="KEGG" id="slb:AWJ20_647"/>
<evidence type="ECO:0000256" key="4">
    <source>
        <dbReference type="PROSITE-ProRule" id="PRU01161"/>
    </source>
</evidence>
<keyword evidence="8" id="KW-1185">Reference proteome</keyword>
<dbReference type="InterPro" id="IPR050301">
    <property type="entry name" value="NTE"/>
</dbReference>
<comment type="caution">
    <text evidence="4">Lacks conserved residue(s) required for the propagation of feature annotation.</text>
</comment>
<dbReference type="Pfam" id="PF11815">
    <property type="entry name" value="DUF3336"/>
    <property type="match status" value="1"/>
</dbReference>
<dbReference type="GO" id="GO:0071618">
    <property type="term" value="F:lysophosphatidylethanolamine acyltransferase activity"/>
    <property type="evidence" value="ECO:0007669"/>
    <property type="project" value="EnsemblFungi"/>
</dbReference>
<dbReference type="PROSITE" id="PS51635">
    <property type="entry name" value="PNPLA"/>
    <property type="match status" value="1"/>
</dbReference>
<dbReference type="SUPFAM" id="SSF52151">
    <property type="entry name" value="FabD/lysophospholipase-like"/>
    <property type="match status" value="1"/>
</dbReference>
<dbReference type="AlphaFoldDB" id="A0A167D2G3"/>
<dbReference type="InterPro" id="IPR002641">
    <property type="entry name" value="PNPLA_dom"/>
</dbReference>
<dbReference type="Gene3D" id="3.40.1090.10">
    <property type="entry name" value="Cytosolic phospholipase A2 catalytic domain"/>
    <property type="match status" value="1"/>
</dbReference>
<dbReference type="GO" id="GO:0004806">
    <property type="term" value="F:triacylglycerol lipase activity"/>
    <property type="evidence" value="ECO:0007669"/>
    <property type="project" value="EnsemblFungi"/>
</dbReference>
<keyword evidence="3" id="KW-0443">Lipid metabolism</keyword>
<dbReference type="GO" id="GO:0019433">
    <property type="term" value="P:triglyceride catabolic process"/>
    <property type="evidence" value="ECO:0007669"/>
    <property type="project" value="EnsemblFungi"/>
</dbReference>
<name>A0A167D2G3_9ASCO</name>
<feature type="region of interest" description="Disordered" evidence="5">
    <location>
        <begin position="238"/>
        <end position="279"/>
    </location>
</feature>